<dbReference type="InterPro" id="IPR024156">
    <property type="entry name" value="Small_GTPase_ARF"/>
</dbReference>
<feature type="binding site" evidence="11">
    <location>
        <begin position="131"/>
        <end position="134"/>
    </location>
    <ligand>
        <name>GTP</name>
        <dbReference type="ChEBI" id="CHEBI:37565"/>
    </ligand>
</feature>
<evidence type="ECO:0000256" key="6">
    <source>
        <dbReference type="ARBA" id="ARBA00022892"/>
    </source>
</evidence>
<evidence type="ECO:0000256" key="8">
    <source>
        <dbReference type="ARBA" id="ARBA00023034"/>
    </source>
</evidence>
<evidence type="ECO:0000256" key="7">
    <source>
        <dbReference type="ARBA" id="ARBA00022927"/>
    </source>
</evidence>
<evidence type="ECO:0000256" key="11">
    <source>
        <dbReference type="PIRSR" id="PIRSR606689-1"/>
    </source>
</evidence>
<dbReference type="AlphaFoldDB" id="A0A7S0FE09"/>
<dbReference type="SMART" id="SM00177">
    <property type="entry name" value="ARF"/>
    <property type="match status" value="1"/>
</dbReference>
<keyword evidence="12" id="KW-0479">Metal-binding</keyword>
<dbReference type="InterPro" id="IPR006689">
    <property type="entry name" value="Small_GTPase_ARF/SAR"/>
</dbReference>
<dbReference type="PRINTS" id="PR00328">
    <property type="entry name" value="SAR1GTPBP"/>
</dbReference>
<reference evidence="13" key="1">
    <citation type="submission" date="2021-01" db="EMBL/GenBank/DDBJ databases">
        <authorList>
            <person name="Corre E."/>
            <person name="Pelletier E."/>
            <person name="Niang G."/>
            <person name="Scheremetjew M."/>
            <person name="Finn R."/>
            <person name="Kale V."/>
            <person name="Holt S."/>
            <person name="Cochrane G."/>
            <person name="Meng A."/>
            <person name="Brown T."/>
            <person name="Cohen L."/>
        </authorList>
    </citation>
    <scope>NUCLEOTIDE SEQUENCE</scope>
    <source>
        <strain evidence="13">Pbaha01</strain>
    </source>
</reference>
<keyword evidence="7" id="KW-0653">Protein transport</keyword>
<evidence type="ECO:0000256" key="12">
    <source>
        <dbReference type="PIRSR" id="PIRSR606689-2"/>
    </source>
</evidence>
<organism evidence="13">
    <name type="scientific">Pyrodinium bahamense</name>
    <dbReference type="NCBI Taxonomy" id="73915"/>
    <lineage>
        <taxon>Eukaryota</taxon>
        <taxon>Sar</taxon>
        <taxon>Alveolata</taxon>
        <taxon>Dinophyceae</taxon>
        <taxon>Gonyaulacales</taxon>
        <taxon>Pyrocystaceae</taxon>
        <taxon>Pyrodinium</taxon>
    </lineage>
</organism>
<accession>A0A7S0FE09</accession>
<evidence type="ECO:0000256" key="2">
    <source>
        <dbReference type="ARBA" id="ARBA00010290"/>
    </source>
</evidence>
<keyword evidence="3" id="KW-0813">Transport</keyword>
<sequence>MGLSFTRIWAHLAGGPEMRVVMVGLDAAGKTTILHKLKLGEVVQTIPGIGWNVEEVAYMNVSIVAWTAGQEHTVRRARAIRGPSDYCRNANVLIFVLDSNDSDHVEKARMALDTMVREDELRDAVLLVFANKQDSPNAMSVAEATENLRLADIRDRPWFVQGACATTGEGLHEGLDWLASALSSRK</sequence>
<keyword evidence="10" id="KW-0449">Lipoprotein</keyword>
<evidence type="ECO:0000256" key="3">
    <source>
        <dbReference type="ARBA" id="ARBA00022448"/>
    </source>
</evidence>
<keyword evidence="5 11" id="KW-0547">Nucleotide-binding</keyword>
<dbReference type="GO" id="GO:0015031">
    <property type="term" value="P:protein transport"/>
    <property type="evidence" value="ECO:0007669"/>
    <property type="project" value="UniProtKB-KW"/>
</dbReference>
<keyword evidence="8" id="KW-0333">Golgi apparatus</keyword>
<dbReference type="FunFam" id="3.40.50.300:FF:003500">
    <property type="entry name" value="ADP-ribosylation factor 1"/>
    <property type="match status" value="1"/>
</dbReference>
<dbReference type="SMART" id="SM00178">
    <property type="entry name" value="SAR"/>
    <property type="match status" value="1"/>
</dbReference>
<evidence type="ECO:0000256" key="4">
    <source>
        <dbReference type="ARBA" id="ARBA00022707"/>
    </source>
</evidence>
<dbReference type="EMBL" id="HBEG01014459">
    <property type="protein sequence ID" value="CAD8353438.1"/>
    <property type="molecule type" value="Transcribed_RNA"/>
</dbReference>
<evidence type="ECO:0000256" key="9">
    <source>
        <dbReference type="ARBA" id="ARBA00023134"/>
    </source>
</evidence>
<feature type="binding site" evidence="11">
    <location>
        <begin position="24"/>
        <end position="31"/>
    </location>
    <ligand>
        <name>GTP</name>
        <dbReference type="ChEBI" id="CHEBI:37565"/>
    </ligand>
</feature>
<keyword evidence="12" id="KW-0460">Magnesium</keyword>
<dbReference type="GO" id="GO:0005794">
    <property type="term" value="C:Golgi apparatus"/>
    <property type="evidence" value="ECO:0007669"/>
    <property type="project" value="UniProtKB-SubCell"/>
</dbReference>
<keyword evidence="4" id="KW-0519">Myristate</keyword>
<dbReference type="PANTHER" id="PTHR11711">
    <property type="entry name" value="ADP RIBOSYLATION FACTOR-RELATED"/>
    <property type="match status" value="1"/>
</dbReference>
<dbReference type="PROSITE" id="PS51417">
    <property type="entry name" value="ARF"/>
    <property type="match status" value="1"/>
</dbReference>
<comment type="similarity">
    <text evidence="2">Belongs to the small GTPase superfamily. Arf family.</text>
</comment>
<protein>
    <recommendedName>
        <fullName evidence="14">ADP-ribosylation factor</fullName>
    </recommendedName>
</protein>
<feature type="binding site" evidence="12">
    <location>
        <position position="31"/>
    </location>
    <ligand>
        <name>Mg(2+)</name>
        <dbReference type="ChEBI" id="CHEBI:18420"/>
    </ligand>
</feature>
<keyword evidence="6" id="KW-0931">ER-Golgi transport</keyword>
<dbReference type="SUPFAM" id="SSF52540">
    <property type="entry name" value="P-loop containing nucleoside triphosphate hydrolases"/>
    <property type="match status" value="1"/>
</dbReference>
<evidence type="ECO:0000256" key="10">
    <source>
        <dbReference type="ARBA" id="ARBA00023288"/>
    </source>
</evidence>
<evidence type="ECO:0000256" key="1">
    <source>
        <dbReference type="ARBA" id="ARBA00004555"/>
    </source>
</evidence>
<dbReference type="InterPro" id="IPR027417">
    <property type="entry name" value="P-loop_NTPase"/>
</dbReference>
<dbReference type="GO" id="GO:0003924">
    <property type="term" value="F:GTPase activity"/>
    <property type="evidence" value="ECO:0007669"/>
    <property type="project" value="InterPro"/>
</dbReference>
<dbReference type="GO" id="GO:0005525">
    <property type="term" value="F:GTP binding"/>
    <property type="evidence" value="ECO:0007669"/>
    <property type="project" value="UniProtKB-KW"/>
</dbReference>
<gene>
    <name evidence="13" type="ORF">PBAH0796_LOCUS8805</name>
</gene>
<dbReference type="GO" id="GO:0016192">
    <property type="term" value="P:vesicle-mediated transport"/>
    <property type="evidence" value="ECO:0007669"/>
    <property type="project" value="UniProtKB-KW"/>
</dbReference>
<keyword evidence="9 11" id="KW-0342">GTP-binding</keyword>
<evidence type="ECO:0000313" key="13">
    <source>
        <dbReference type="EMBL" id="CAD8353438.1"/>
    </source>
</evidence>
<dbReference type="Gene3D" id="3.40.50.300">
    <property type="entry name" value="P-loop containing nucleotide triphosphate hydrolases"/>
    <property type="match status" value="1"/>
</dbReference>
<evidence type="ECO:0000256" key="5">
    <source>
        <dbReference type="ARBA" id="ARBA00022741"/>
    </source>
</evidence>
<comment type="subcellular location">
    <subcellularLocation>
        <location evidence="1">Golgi apparatus</location>
    </subcellularLocation>
</comment>
<proteinExistence type="inferred from homology"/>
<dbReference type="Pfam" id="PF00025">
    <property type="entry name" value="Arf"/>
    <property type="match status" value="1"/>
</dbReference>
<dbReference type="GO" id="GO:0046872">
    <property type="term" value="F:metal ion binding"/>
    <property type="evidence" value="ECO:0007669"/>
    <property type="project" value="UniProtKB-KW"/>
</dbReference>
<name>A0A7S0FE09_9DINO</name>
<evidence type="ECO:0008006" key="14">
    <source>
        <dbReference type="Google" id="ProtNLM"/>
    </source>
</evidence>